<keyword evidence="2" id="KW-1185">Reference proteome</keyword>
<evidence type="ECO:0000313" key="1">
    <source>
        <dbReference type="EMBL" id="GAU23258.1"/>
    </source>
</evidence>
<organism evidence="1 2">
    <name type="scientific">Trifolium subterraneum</name>
    <name type="common">Subterranean clover</name>
    <dbReference type="NCBI Taxonomy" id="3900"/>
    <lineage>
        <taxon>Eukaryota</taxon>
        <taxon>Viridiplantae</taxon>
        <taxon>Streptophyta</taxon>
        <taxon>Embryophyta</taxon>
        <taxon>Tracheophyta</taxon>
        <taxon>Spermatophyta</taxon>
        <taxon>Magnoliopsida</taxon>
        <taxon>eudicotyledons</taxon>
        <taxon>Gunneridae</taxon>
        <taxon>Pentapetalae</taxon>
        <taxon>rosids</taxon>
        <taxon>fabids</taxon>
        <taxon>Fabales</taxon>
        <taxon>Fabaceae</taxon>
        <taxon>Papilionoideae</taxon>
        <taxon>50 kb inversion clade</taxon>
        <taxon>NPAAA clade</taxon>
        <taxon>Hologalegina</taxon>
        <taxon>IRL clade</taxon>
        <taxon>Trifolieae</taxon>
        <taxon>Trifolium</taxon>
    </lineage>
</organism>
<name>A0A2Z6LYA0_TRISU</name>
<proteinExistence type="predicted"/>
<accession>A0A2Z6LYA0</accession>
<dbReference type="EMBL" id="DF973266">
    <property type="protein sequence ID" value="GAU23258.1"/>
    <property type="molecule type" value="Genomic_DNA"/>
</dbReference>
<dbReference type="Proteomes" id="UP000242715">
    <property type="component" value="Unassembled WGS sequence"/>
</dbReference>
<protein>
    <submittedName>
        <fullName evidence="1">Uncharacterized protein</fullName>
    </submittedName>
</protein>
<dbReference type="AlphaFoldDB" id="A0A2Z6LYA0"/>
<gene>
    <name evidence="1" type="ORF">TSUD_281510</name>
</gene>
<reference evidence="2" key="1">
    <citation type="journal article" date="2017" name="Front. Plant Sci.">
        <title>Climate Clever Clovers: New Paradigm to Reduce the Environmental Footprint of Ruminants by Breeding Low Methanogenic Forages Utilizing Haplotype Variation.</title>
        <authorList>
            <person name="Kaur P."/>
            <person name="Appels R."/>
            <person name="Bayer P.E."/>
            <person name="Keeble-Gagnere G."/>
            <person name="Wang J."/>
            <person name="Hirakawa H."/>
            <person name="Shirasawa K."/>
            <person name="Vercoe P."/>
            <person name="Stefanova K."/>
            <person name="Durmic Z."/>
            <person name="Nichols P."/>
            <person name="Revell C."/>
            <person name="Isobe S.N."/>
            <person name="Edwards D."/>
            <person name="Erskine W."/>
        </authorList>
    </citation>
    <scope>NUCLEOTIDE SEQUENCE [LARGE SCALE GENOMIC DNA]</scope>
    <source>
        <strain evidence="2">cv. Daliak</strain>
    </source>
</reference>
<evidence type="ECO:0000313" key="2">
    <source>
        <dbReference type="Proteomes" id="UP000242715"/>
    </source>
</evidence>
<sequence length="148" mass="17298">MFVMRTKRQLLFCLMNKLGSWLLRLVPDGSSIYPDELDILYGDTMLFKVDTKVFKAGSISPSYEIIDMLTDPFILDKFFQYYMPSYGAFDCSFGRLSPSEVFDEFSSTEEEFSSEESYSFELKRKAKTIHPCTDNDYQKKSFKNPRVK</sequence>